<dbReference type="InterPro" id="IPR036188">
    <property type="entry name" value="FAD/NAD-bd_sf"/>
</dbReference>
<dbReference type="KEGG" id="trg:TRUGW13939_05106"/>
<dbReference type="PANTHER" id="PTHR43735">
    <property type="entry name" value="APOPTOSIS-INDUCING FACTOR 1"/>
    <property type="match status" value="1"/>
</dbReference>
<dbReference type="GO" id="GO:0050660">
    <property type="term" value="F:flavin adenine dinucleotide binding"/>
    <property type="evidence" value="ECO:0007669"/>
    <property type="project" value="TreeGrafter"/>
</dbReference>
<dbReference type="SUPFAM" id="SSF51905">
    <property type="entry name" value="FAD/NAD(P)-binding domain"/>
    <property type="match status" value="1"/>
</dbReference>
<dbReference type="EMBL" id="CP055900">
    <property type="protein sequence ID" value="QKX57986.1"/>
    <property type="molecule type" value="Genomic_DNA"/>
</dbReference>
<evidence type="ECO:0000313" key="3">
    <source>
        <dbReference type="Proteomes" id="UP000509510"/>
    </source>
</evidence>
<organism evidence="2 3">
    <name type="scientific">Talaromyces rugulosus</name>
    <name type="common">Penicillium rugulosum</name>
    <dbReference type="NCBI Taxonomy" id="121627"/>
    <lineage>
        <taxon>Eukaryota</taxon>
        <taxon>Fungi</taxon>
        <taxon>Dikarya</taxon>
        <taxon>Ascomycota</taxon>
        <taxon>Pezizomycotina</taxon>
        <taxon>Eurotiomycetes</taxon>
        <taxon>Eurotiomycetidae</taxon>
        <taxon>Eurotiales</taxon>
        <taxon>Trichocomaceae</taxon>
        <taxon>Talaromyces</taxon>
        <taxon>Talaromyces sect. Islandici</taxon>
    </lineage>
</organism>
<reference evidence="3" key="1">
    <citation type="submission" date="2020-06" db="EMBL/GenBank/DDBJ databases">
        <title>A chromosome-scale genome assembly of Talaromyces rugulosus W13939.</title>
        <authorList>
            <person name="Wang B."/>
            <person name="Guo L."/>
            <person name="Ye K."/>
            <person name="Wang L."/>
        </authorList>
    </citation>
    <scope>NUCLEOTIDE SEQUENCE [LARGE SCALE GENOMIC DNA]</scope>
    <source>
        <strain evidence="3">W13939</strain>
    </source>
</reference>
<feature type="domain" description="FAD/NAD(P)-binding" evidence="1">
    <location>
        <begin position="44"/>
        <end position="327"/>
    </location>
</feature>
<proteinExistence type="predicted"/>
<dbReference type="PRINTS" id="PR00469">
    <property type="entry name" value="PNDRDTASEII"/>
</dbReference>
<gene>
    <name evidence="2" type="ORF">TRUGW13939_05106</name>
</gene>
<evidence type="ECO:0000259" key="1">
    <source>
        <dbReference type="Pfam" id="PF07992"/>
    </source>
</evidence>
<dbReference type="GO" id="GO:0004174">
    <property type="term" value="F:electron-transferring-flavoprotein dehydrogenase activity"/>
    <property type="evidence" value="ECO:0007669"/>
    <property type="project" value="TreeGrafter"/>
</dbReference>
<evidence type="ECO:0000313" key="2">
    <source>
        <dbReference type="EMBL" id="QKX57986.1"/>
    </source>
</evidence>
<protein>
    <recommendedName>
        <fullName evidence="1">FAD/NAD(P)-binding domain-containing protein</fullName>
    </recommendedName>
</protein>
<dbReference type="GO" id="GO:0005737">
    <property type="term" value="C:cytoplasm"/>
    <property type="evidence" value="ECO:0007669"/>
    <property type="project" value="TreeGrafter"/>
</dbReference>
<dbReference type="Gene3D" id="3.50.50.100">
    <property type="match status" value="1"/>
</dbReference>
<dbReference type="GeneID" id="55992604"/>
<sequence>MFSKVVLFTKFFVAVLPILCERLVLSIRAQIHHYTYKPGSDPRNIIIIGGSFGGQSLAVELAKRIPNGYRVVLIEKNSHFNFSWLFPRVSVVEGHEHKAFIPYHGGFAKLPAGSFHFIQACVVAVDEHAVTLQDGTRLEYTYLAVATGSTGVPPWHLATGEKRDGVEVFRGMQKAIRDAKDLVIVGGGAVGVELAADAKTKYPEKNVSLIHSRSTLLNSFGPKLHDYVMEEFRKLEINVHLGERAPEGVQNEKALDFTLKSGKVVTFDLLIRCTGAKPASSTLSGVSPSSISPSGTVLVKKTLQITDTNHPRIYAFGDVVETGGVRMGRAATFQASVVAANITRSIKGKPLKDYKIFSFLGGMIDLTLGLTKSVVYIRDNDKEFLIPRKKKIDLDAYEAWKLNGARPFEDKDYDMKLRA</sequence>
<dbReference type="PANTHER" id="PTHR43735:SF5">
    <property type="entry name" value="FAD_NAD(P)-BINDING DOMAIN-CONTAINING PROTEIN"/>
    <property type="match status" value="1"/>
</dbReference>
<dbReference type="RefSeq" id="XP_035344164.1">
    <property type="nucleotide sequence ID" value="XM_035488271.1"/>
</dbReference>
<name>A0A7H8QVX9_TALRU</name>
<accession>A0A7H8QVX9</accession>
<dbReference type="AlphaFoldDB" id="A0A7H8QVX9"/>
<dbReference type="Proteomes" id="UP000509510">
    <property type="component" value="Chromosome III"/>
</dbReference>
<dbReference type="PRINTS" id="PR00368">
    <property type="entry name" value="FADPNR"/>
</dbReference>
<keyword evidence="3" id="KW-1185">Reference proteome</keyword>
<dbReference type="OrthoDB" id="202203at2759"/>
<dbReference type="InterPro" id="IPR023753">
    <property type="entry name" value="FAD/NAD-binding_dom"/>
</dbReference>
<dbReference type="Pfam" id="PF07992">
    <property type="entry name" value="Pyr_redox_2"/>
    <property type="match status" value="1"/>
</dbReference>